<sequence length="332" mass="37727">MSGNATIVPVIHLEFHYKQFDTFLAVGYAIATLLAFWVLCCHMSGSARDPGTTGFFTLMSLAALVRSVWYATPYSVHVSGYVPQRVYIFDDGWYMLFISEIAEMAGTYILYTVFILMVVFWADILHGAFDRQDAPTYPMRVFATLCFLLGIAVSTGFALFGCSRIDSLWLLMYNDIVVVVLSLVTFVFVAIFACRMRTVLIAILEVSQVETTARIQTVTRTGFICCLFLLLNACFALVMTYHMYELQFDASIPTGSTQWFLFIMAKHLMEICVLYFLLWTLWSTSPPDEPHMSGKSQADRRQYEKIPELEDQAQKTLTTTNNGSGRHYHENL</sequence>
<proteinExistence type="predicted"/>
<feature type="transmembrane region" description="Helical" evidence="2">
    <location>
        <begin position="22"/>
        <end position="41"/>
    </location>
</feature>
<dbReference type="GeneID" id="19951741"/>
<gene>
    <name evidence="3" type="ORF">SDRG_11014</name>
</gene>
<evidence type="ECO:0000256" key="2">
    <source>
        <dbReference type="SAM" id="Phobius"/>
    </source>
</evidence>
<dbReference type="EMBL" id="JH767169">
    <property type="protein sequence ID" value="EQC31415.1"/>
    <property type="molecule type" value="Genomic_DNA"/>
</dbReference>
<dbReference type="eggNOG" id="ENOG502QUDV">
    <property type="taxonomic scope" value="Eukaryota"/>
</dbReference>
<name>T0QCZ8_SAPDV</name>
<dbReference type="AlphaFoldDB" id="T0QCZ8"/>
<dbReference type="OMA" id="VFWADML"/>
<feature type="transmembrane region" description="Helical" evidence="2">
    <location>
        <begin position="141"/>
        <end position="160"/>
    </location>
</feature>
<evidence type="ECO:0008006" key="5">
    <source>
        <dbReference type="Google" id="ProtNLM"/>
    </source>
</evidence>
<feature type="compositionally biased region" description="Polar residues" evidence="1">
    <location>
        <begin position="314"/>
        <end position="324"/>
    </location>
</feature>
<feature type="transmembrane region" description="Helical" evidence="2">
    <location>
        <begin position="108"/>
        <end position="129"/>
    </location>
</feature>
<feature type="region of interest" description="Disordered" evidence="1">
    <location>
        <begin position="311"/>
        <end position="332"/>
    </location>
</feature>
<feature type="transmembrane region" description="Helical" evidence="2">
    <location>
        <begin position="259"/>
        <end position="282"/>
    </location>
</feature>
<feature type="transmembrane region" description="Helical" evidence="2">
    <location>
        <begin position="223"/>
        <end position="244"/>
    </location>
</feature>
<dbReference type="OrthoDB" id="63779at2759"/>
<keyword evidence="4" id="KW-1185">Reference proteome</keyword>
<dbReference type="RefSeq" id="XP_008615256.1">
    <property type="nucleotide sequence ID" value="XM_008617034.1"/>
</dbReference>
<reference evidence="3 4" key="1">
    <citation type="submission" date="2012-04" db="EMBL/GenBank/DDBJ databases">
        <title>The Genome Sequence of Saprolegnia declina VS20.</title>
        <authorList>
            <consortium name="The Broad Institute Genome Sequencing Platform"/>
            <person name="Russ C."/>
            <person name="Nusbaum C."/>
            <person name="Tyler B."/>
            <person name="van West P."/>
            <person name="Dieguez-Uribeondo J."/>
            <person name="de Bruijn I."/>
            <person name="Tripathy S."/>
            <person name="Jiang R."/>
            <person name="Young S.K."/>
            <person name="Zeng Q."/>
            <person name="Gargeya S."/>
            <person name="Fitzgerald M."/>
            <person name="Haas B."/>
            <person name="Abouelleil A."/>
            <person name="Alvarado L."/>
            <person name="Arachchi H.M."/>
            <person name="Berlin A."/>
            <person name="Chapman S.B."/>
            <person name="Goldberg J."/>
            <person name="Griggs A."/>
            <person name="Gujja S."/>
            <person name="Hansen M."/>
            <person name="Howarth C."/>
            <person name="Imamovic A."/>
            <person name="Larimer J."/>
            <person name="McCowen C."/>
            <person name="Montmayeur A."/>
            <person name="Murphy C."/>
            <person name="Neiman D."/>
            <person name="Pearson M."/>
            <person name="Priest M."/>
            <person name="Roberts A."/>
            <person name="Saif S."/>
            <person name="Shea T."/>
            <person name="Sisk P."/>
            <person name="Sykes S."/>
            <person name="Wortman J."/>
            <person name="Nusbaum C."/>
            <person name="Birren B."/>
        </authorList>
    </citation>
    <scope>NUCLEOTIDE SEQUENCE [LARGE SCALE GENOMIC DNA]</scope>
    <source>
        <strain evidence="3 4">VS20</strain>
    </source>
</reference>
<accession>T0QCZ8</accession>
<dbReference type="InParanoid" id="T0QCZ8"/>
<keyword evidence="2" id="KW-0472">Membrane</keyword>
<dbReference type="Proteomes" id="UP000030762">
    <property type="component" value="Unassembled WGS sequence"/>
</dbReference>
<keyword evidence="2" id="KW-0812">Transmembrane</keyword>
<evidence type="ECO:0000256" key="1">
    <source>
        <dbReference type="SAM" id="MobiDB-lite"/>
    </source>
</evidence>
<evidence type="ECO:0000313" key="4">
    <source>
        <dbReference type="Proteomes" id="UP000030762"/>
    </source>
</evidence>
<feature type="transmembrane region" description="Helical" evidence="2">
    <location>
        <begin position="53"/>
        <end position="72"/>
    </location>
</feature>
<keyword evidence="2" id="KW-1133">Transmembrane helix</keyword>
<feature type="transmembrane region" description="Helical" evidence="2">
    <location>
        <begin position="172"/>
        <end position="194"/>
    </location>
</feature>
<evidence type="ECO:0000313" key="3">
    <source>
        <dbReference type="EMBL" id="EQC31415.1"/>
    </source>
</evidence>
<dbReference type="VEuPathDB" id="FungiDB:SDRG_11014"/>
<protein>
    <recommendedName>
        <fullName evidence="5">THH1/TOM1/TOM3 domain-containing protein</fullName>
    </recommendedName>
</protein>
<organism evidence="3 4">
    <name type="scientific">Saprolegnia diclina (strain VS20)</name>
    <dbReference type="NCBI Taxonomy" id="1156394"/>
    <lineage>
        <taxon>Eukaryota</taxon>
        <taxon>Sar</taxon>
        <taxon>Stramenopiles</taxon>
        <taxon>Oomycota</taxon>
        <taxon>Saprolegniomycetes</taxon>
        <taxon>Saprolegniales</taxon>
        <taxon>Saprolegniaceae</taxon>
        <taxon>Saprolegnia</taxon>
    </lineage>
</organism>